<reference evidence="1 2" key="1">
    <citation type="submission" date="2021-01" db="EMBL/GenBank/DDBJ databases">
        <title>Whole genome shotgun sequence of Verrucosispora lutea NBRC 106530.</title>
        <authorList>
            <person name="Komaki H."/>
            <person name="Tamura T."/>
        </authorList>
    </citation>
    <scope>NUCLEOTIDE SEQUENCE [LARGE SCALE GENOMIC DNA]</scope>
    <source>
        <strain evidence="1 2">NBRC 106530</strain>
    </source>
</reference>
<evidence type="ECO:0000313" key="2">
    <source>
        <dbReference type="Proteomes" id="UP000643165"/>
    </source>
</evidence>
<accession>A0ABQ4IYC8</accession>
<gene>
    <name evidence="1" type="ORF">Vlu01_34140</name>
</gene>
<dbReference type="Proteomes" id="UP000643165">
    <property type="component" value="Unassembled WGS sequence"/>
</dbReference>
<organism evidence="1 2">
    <name type="scientific">Micromonospora lutea</name>
    <dbReference type="NCBI Taxonomy" id="419825"/>
    <lineage>
        <taxon>Bacteria</taxon>
        <taxon>Bacillati</taxon>
        <taxon>Actinomycetota</taxon>
        <taxon>Actinomycetes</taxon>
        <taxon>Micromonosporales</taxon>
        <taxon>Micromonosporaceae</taxon>
        <taxon>Micromonospora</taxon>
    </lineage>
</organism>
<protein>
    <submittedName>
        <fullName evidence="1">Uncharacterized protein</fullName>
    </submittedName>
</protein>
<comment type="caution">
    <text evidence="1">The sequence shown here is derived from an EMBL/GenBank/DDBJ whole genome shotgun (WGS) entry which is preliminary data.</text>
</comment>
<evidence type="ECO:0000313" key="1">
    <source>
        <dbReference type="EMBL" id="GIJ22790.1"/>
    </source>
</evidence>
<dbReference type="EMBL" id="BOPB01000016">
    <property type="protein sequence ID" value="GIJ22790.1"/>
    <property type="molecule type" value="Genomic_DNA"/>
</dbReference>
<proteinExistence type="predicted"/>
<name>A0ABQ4IYC8_9ACTN</name>
<keyword evidence="2" id="KW-1185">Reference proteome</keyword>
<sequence length="111" mass="11860">MFARLLISDARRTLRCVCQFGKDGMASIEQVKAALAQAAEQSNTTTNQIRATVDGIEQVLTLLRMVAAGTGHPALAESIARAEQSKQRLIEAATTLQGSTQAARQYISVLG</sequence>